<protein>
    <submittedName>
        <fullName evidence="3">Sensor of ECF-type sigma factor</fullName>
    </submittedName>
</protein>
<keyword evidence="1" id="KW-0175">Coiled coil</keyword>
<keyword evidence="2" id="KW-0732">Signal</keyword>
<evidence type="ECO:0000256" key="2">
    <source>
        <dbReference type="SAM" id="SignalP"/>
    </source>
</evidence>
<dbReference type="Proteomes" id="UP000600588">
    <property type="component" value="Unassembled WGS sequence"/>
</dbReference>
<reference evidence="3 4" key="1">
    <citation type="submission" date="2020-09" db="EMBL/GenBank/DDBJ databases">
        <title>TT11 complete genome.</title>
        <authorList>
            <person name="Wu Z."/>
        </authorList>
    </citation>
    <scope>NUCLEOTIDE SEQUENCE [LARGE SCALE GENOMIC DNA]</scope>
    <source>
        <strain evidence="3 4">TT11</strain>
    </source>
</reference>
<feature type="coiled-coil region" evidence="1">
    <location>
        <begin position="51"/>
        <end position="111"/>
    </location>
</feature>
<evidence type="ECO:0000256" key="1">
    <source>
        <dbReference type="SAM" id="Coils"/>
    </source>
</evidence>
<accession>A0A8J6Q9B0</accession>
<keyword evidence="4" id="KW-1185">Reference proteome</keyword>
<dbReference type="EMBL" id="JACVXB010000003">
    <property type="protein sequence ID" value="MBD0832317.1"/>
    <property type="molecule type" value="Genomic_DNA"/>
</dbReference>
<dbReference type="AlphaFoldDB" id="A0A8J6Q9B0"/>
<organism evidence="3 4">
    <name type="scientific">Aestuariibaculum sediminum</name>
    <dbReference type="NCBI Taxonomy" id="2770637"/>
    <lineage>
        <taxon>Bacteria</taxon>
        <taxon>Pseudomonadati</taxon>
        <taxon>Bacteroidota</taxon>
        <taxon>Flavobacteriia</taxon>
        <taxon>Flavobacteriales</taxon>
        <taxon>Flavobacteriaceae</taxon>
    </lineage>
</organism>
<comment type="caution">
    <text evidence="3">The sequence shown here is derived from an EMBL/GenBank/DDBJ whole genome shotgun (WGS) entry which is preliminary data.</text>
</comment>
<proteinExistence type="predicted"/>
<sequence length="145" mass="17163">MKNLILPILFLVSISVFAQSHGDKFKELKIPFISERINLTPTEAEKFWPIYNKYDNSISELRHKIRSIERKMKHESETISDSEAKVLLTTLNNYESELVDTRKKLNKELLNILSPKKVLKLQVAEEAFKRQLFDRYVKKKLEKKQ</sequence>
<dbReference type="RefSeq" id="WP_188230098.1">
    <property type="nucleotide sequence ID" value="NZ_JACVXB010000003.1"/>
</dbReference>
<name>A0A8J6Q9B0_9FLAO</name>
<gene>
    <name evidence="3" type="ORF">ICJ83_09240</name>
</gene>
<feature type="chain" id="PRO_5035235465" evidence="2">
    <location>
        <begin position="19"/>
        <end position="145"/>
    </location>
</feature>
<feature type="signal peptide" evidence="2">
    <location>
        <begin position="1"/>
        <end position="18"/>
    </location>
</feature>
<evidence type="ECO:0000313" key="3">
    <source>
        <dbReference type="EMBL" id="MBD0832317.1"/>
    </source>
</evidence>
<evidence type="ECO:0000313" key="4">
    <source>
        <dbReference type="Proteomes" id="UP000600588"/>
    </source>
</evidence>